<dbReference type="SMART" id="SM00115">
    <property type="entry name" value="CASc"/>
    <property type="match status" value="1"/>
</dbReference>
<dbReference type="InterPro" id="IPR001309">
    <property type="entry name" value="Pept_C14_p20"/>
</dbReference>
<dbReference type="InterPro" id="IPR052039">
    <property type="entry name" value="Caspase-related_regulators"/>
</dbReference>
<dbReference type="PROSITE" id="PS50208">
    <property type="entry name" value="CASPASE_P20"/>
    <property type="match status" value="1"/>
</dbReference>
<feature type="domain" description="Caspase family p20" evidence="3">
    <location>
        <begin position="28"/>
        <end position="103"/>
    </location>
</feature>
<dbReference type="Gene3D" id="3.40.50.1460">
    <property type="match status" value="1"/>
</dbReference>
<organism evidence="4 5">
    <name type="scientific">Candidatus Rhodoblastus alkanivorans</name>
    <dbReference type="NCBI Taxonomy" id="2954117"/>
    <lineage>
        <taxon>Bacteria</taxon>
        <taxon>Pseudomonadati</taxon>
        <taxon>Pseudomonadota</taxon>
        <taxon>Alphaproteobacteria</taxon>
        <taxon>Hyphomicrobiales</taxon>
        <taxon>Rhodoblastaceae</taxon>
        <taxon>Rhodoblastus</taxon>
    </lineage>
</organism>
<dbReference type="InterPro" id="IPR015917">
    <property type="entry name" value="Pept_C14A"/>
</dbReference>
<dbReference type="Proteomes" id="UP001139104">
    <property type="component" value="Unassembled WGS sequence"/>
</dbReference>
<dbReference type="RefSeq" id="WP_243067498.1">
    <property type="nucleotide sequence ID" value="NZ_JAIVFK010000009.1"/>
</dbReference>
<feature type="region of interest" description="Disordered" evidence="2">
    <location>
        <begin position="314"/>
        <end position="333"/>
    </location>
</feature>
<protein>
    <submittedName>
        <fullName evidence="4">Caspase family protein</fullName>
    </submittedName>
</protein>
<dbReference type="PANTHER" id="PTHR22576">
    <property type="entry name" value="MUCOSA ASSOCIATED LYMPHOID TISSUE LYMPHOMA TRANSLOCATION PROTEIN 1/PARACASPASE"/>
    <property type="match status" value="1"/>
</dbReference>
<evidence type="ECO:0000259" key="3">
    <source>
        <dbReference type="PROSITE" id="PS50208"/>
    </source>
</evidence>
<dbReference type="Pfam" id="PF00656">
    <property type="entry name" value="Peptidase_C14"/>
    <property type="match status" value="1"/>
</dbReference>
<evidence type="ECO:0000313" key="5">
    <source>
        <dbReference type="Proteomes" id="UP001139104"/>
    </source>
</evidence>
<comment type="caution">
    <text evidence="4">The sequence shown here is derived from an EMBL/GenBank/DDBJ whole genome shotgun (WGS) entry which is preliminary data.</text>
</comment>
<dbReference type="InterPro" id="IPR011600">
    <property type="entry name" value="Pept_C14_caspase"/>
</dbReference>
<proteinExistence type="inferred from homology"/>
<name>A0ABS9Z856_9HYPH</name>
<sequence length="480" mass="54115">MKPRYFFGIIIASFVAGVVGVAIAWADEQRVALVVGNGNYKSINRLVNPTNDAEDMARALRKVGFEVILRTDLTKDGFDKALAEFARKAAGASAALFYYAGHGVAYQQQNYILPVDIEVRDQVDLQFRAIEMPHVMEAFDRVPGVKIVMLDTCRDNPLDRRFAGVTRSIQDRGLARIDASEGFVIAYATSPNHTAQDGTDHNSPFTDAFIHRLAEPDLEIATLFRRVTQDVYEQTNGRQRPEVSISLIGDFYLNPITSDAQAWSRIADSTQAADFERFIQSYPQSSHIPEARRKLEIFAKIELERDQRLLQQSEDQARALQKAQQEKADQEQKRLDALRQAREEVERRALQEQATRREADREAVERLIKERLGKAQPAPASAADATAVRSEVERLAEKNRQERQELEIAAERYRLHQLILHREKAAGAEADRLDAEIRDLVRKQVERIAAQRLQRAGGQSEVRETAGGVTPKPAPEPVQP</sequence>
<feature type="region of interest" description="Disordered" evidence="2">
    <location>
        <begin position="452"/>
        <end position="480"/>
    </location>
</feature>
<gene>
    <name evidence="4" type="ORF">K2U94_12365</name>
</gene>
<evidence type="ECO:0000313" key="4">
    <source>
        <dbReference type="EMBL" id="MCI4683550.1"/>
    </source>
</evidence>
<evidence type="ECO:0000256" key="2">
    <source>
        <dbReference type="SAM" id="MobiDB-lite"/>
    </source>
</evidence>
<dbReference type="PANTHER" id="PTHR22576:SF37">
    <property type="entry name" value="MUCOSA-ASSOCIATED LYMPHOID TISSUE LYMPHOMA TRANSLOCATION PROTEIN 1"/>
    <property type="match status" value="1"/>
</dbReference>
<feature type="compositionally biased region" description="Basic and acidic residues" evidence="2">
    <location>
        <begin position="324"/>
        <end position="333"/>
    </location>
</feature>
<keyword evidence="5" id="KW-1185">Reference proteome</keyword>
<dbReference type="InterPro" id="IPR029030">
    <property type="entry name" value="Caspase-like_dom_sf"/>
</dbReference>
<dbReference type="SUPFAM" id="SSF52129">
    <property type="entry name" value="Caspase-like"/>
    <property type="match status" value="1"/>
</dbReference>
<comment type="similarity">
    <text evidence="1">Belongs to the peptidase C14A family.</text>
</comment>
<dbReference type="EMBL" id="JAIVFP010000001">
    <property type="protein sequence ID" value="MCI4683550.1"/>
    <property type="molecule type" value="Genomic_DNA"/>
</dbReference>
<accession>A0ABS9Z856</accession>
<reference evidence="4" key="1">
    <citation type="journal article" date="2022" name="ISME J.">
        <title>Identification of active gaseous-alkane degraders at natural gas seeps.</title>
        <authorList>
            <person name="Farhan Ul Haque M."/>
            <person name="Hernandez M."/>
            <person name="Crombie A.T."/>
            <person name="Murrell J.C."/>
        </authorList>
    </citation>
    <scope>NUCLEOTIDE SEQUENCE</scope>
    <source>
        <strain evidence="4">PC2</strain>
    </source>
</reference>
<evidence type="ECO:0000256" key="1">
    <source>
        <dbReference type="ARBA" id="ARBA00010134"/>
    </source>
</evidence>